<dbReference type="PROSITE" id="PS51257">
    <property type="entry name" value="PROKAR_LIPOPROTEIN"/>
    <property type="match status" value="1"/>
</dbReference>
<evidence type="ECO:0000313" key="2">
    <source>
        <dbReference type="Proteomes" id="UP000886808"/>
    </source>
</evidence>
<dbReference type="AlphaFoldDB" id="A0A9D1THU3"/>
<organism evidence="1 2">
    <name type="scientific">Candidatus Butyricicoccus avistercoris</name>
    <dbReference type="NCBI Taxonomy" id="2838518"/>
    <lineage>
        <taxon>Bacteria</taxon>
        <taxon>Bacillati</taxon>
        <taxon>Bacillota</taxon>
        <taxon>Clostridia</taxon>
        <taxon>Eubacteriales</taxon>
        <taxon>Butyricicoccaceae</taxon>
        <taxon>Butyricicoccus</taxon>
    </lineage>
</organism>
<protein>
    <submittedName>
        <fullName evidence="1">Uncharacterized protein</fullName>
    </submittedName>
</protein>
<accession>A0A9D1THU3</accession>
<dbReference type="EMBL" id="DXIE01000033">
    <property type="protein sequence ID" value="HIV62354.1"/>
    <property type="molecule type" value="Genomic_DNA"/>
</dbReference>
<reference evidence="1" key="1">
    <citation type="journal article" date="2021" name="PeerJ">
        <title>Extensive microbial diversity within the chicken gut microbiome revealed by metagenomics and culture.</title>
        <authorList>
            <person name="Gilroy R."/>
            <person name="Ravi A."/>
            <person name="Getino M."/>
            <person name="Pursley I."/>
            <person name="Horton D.L."/>
            <person name="Alikhan N.F."/>
            <person name="Baker D."/>
            <person name="Gharbi K."/>
            <person name="Hall N."/>
            <person name="Watson M."/>
            <person name="Adriaenssens E.M."/>
            <person name="Foster-Nyarko E."/>
            <person name="Jarju S."/>
            <person name="Secka A."/>
            <person name="Antonio M."/>
            <person name="Oren A."/>
            <person name="Chaudhuri R.R."/>
            <person name="La Ragione R."/>
            <person name="Hildebrand F."/>
            <person name="Pallen M.J."/>
        </authorList>
    </citation>
    <scope>NUCLEOTIDE SEQUENCE</scope>
    <source>
        <strain evidence="1">CHK193-4272</strain>
    </source>
</reference>
<proteinExistence type="predicted"/>
<dbReference type="Proteomes" id="UP000886808">
    <property type="component" value="Unassembled WGS sequence"/>
</dbReference>
<sequence>MKYKKGSLAVGFPTVINILLLLIFSCVSMLSLSHARSDLMTSKHSIEISNAYHKADSKGQQILGMLSAYSGYSPDSAGHEMENLLNEQGIAAIYDKGAQVLSFDLPANEAGTLQINIHIITNGEFEVLKWQLLPPESDNAS</sequence>
<gene>
    <name evidence="1" type="ORF">H9746_05895</name>
</gene>
<evidence type="ECO:0000313" key="1">
    <source>
        <dbReference type="EMBL" id="HIV62354.1"/>
    </source>
</evidence>
<name>A0A9D1THU3_9FIRM</name>
<reference evidence="1" key="2">
    <citation type="submission" date="2021-04" db="EMBL/GenBank/DDBJ databases">
        <authorList>
            <person name="Gilroy R."/>
        </authorList>
    </citation>
    <scope>NUCLEOTIDE SEQUENCE</scope>
    <source>
        <strain evidence="1">CHK193-4272</strain>
    </source>
</reference>
<comment type="caution">
    <text evidence="1">The sequence shown here is derived from an EMBL/GenBank/DDBJ whole genome shotgun (WGS) entry which is preliminary data.</text>
</comment>